<evidence type="ECO:0000313" key="2">
    <source>
        <dbReference type="Proteomes" id="UP000188268"/>
    </source>
</evidence>
<keyword evidence="2" id="KW-1185">Reference proteome</keyword>
<dbReference type="AlphaFoldDB" id="A0A1R3KHM8"/>
<organism evidence="1 2">
    <name type="scientific">Corchorus capsularis</name>
    <name type="common">Jute</name>
    <dbReference type="NCBI Taxonomy" id="210143"/>
    <lineage>
        <taxon>Eukaryota</taxon>
        <taxon>Viridiplantae</taxon>
        <taxon>Streptophyta</taxon>
        <taxon>Embryophyta</taxon>
        <taxon>Tracheophyta</taxon>
        <taxon>Spermatophyta</taxon>
        <taxon>Magnoliopsida</taxon>
        <taxon>eudicotyledons</taxon>
        <taxon>Gunneridae</taxon>
        <taxon>Pentapetalae</taxon>
        <taxon>rosids</taxon>
        <taxon>malvids</taxon>
        <taxon>Malvales</taxon>
        <taxon>Malvaceae</taxon>
        <taxon>Grewioideae</taxon>
        <taxon>Apeibeae</taxon>
        <taxon>Corchorus</taxon>
    </lineage>
</organism>
<protein>
    <submittedName>
        <fullName evidence="1">Uncharacterized protein</fullName>
    </submittedName>
</protein>
<dbReference type="Gramene" id="OMP06569">
    <property type="protein sequence ID" value="OMP06569"/>
    <property type="gene ID" value="CCACVL1_01505"/>
</dbReference>
<sequence length="37" mass="4354">MANNYLQRRIIKVIFRSLVDPFPFPSDLKLNVFSVSQ</sequence>
<feature type="non-terminal residue" evidence="1">
    <location>
        <position position="37"/>
    </location>
</feature>
<name>A0A1R3KHM8_COCAP</name>
<accession>A0A1R3KHM8</accession>
<comment type="caution">
    <text evidence="1">The sequence shown here is derived from an EMBL/GenBank/DDBJ whole genome shotgun (WGS) entry which is preliminary data.</text>
</comment>
<evidence type="ECO:0000313" key="1">
    <source>
        <dbReference type="EMBL" id="OMP06569.1"/>
    </source>
</evidence>
<reference evidence="1 2" key="1">
    <citation type="submission" date="2013-09" db="EMBL/GenBank/DDBJ databases">
        <title>Corchorus capsularis genome sequencing.</title>
        <authorList>
            <person name="Alam M."/>
            <person name="Haque M.S."/>
            <person name="Islam M.S."/>
            <person name="Emdad E.M."/>
            <person name="Islam M.M."/>
            <person name="Ahmed B."/>
            <person name="Halim A."/>
            <person name="Hossen Q.M.M."/>
            <person name="Hossain M.Z."/>
            <person name="Ahmed R."/>
            <person name="Khan M.M."/>
            <person name="Islam R."/>
            <person name="Rashid M.M."/>
            <person name="Khan S.A."/>
            <person name="Rahman M.S."/>
            <person name="Alam M."/>
        </authorList>
    </citation>
    <scope>NUCLEOTIDE SEQUENCE [LARGE SCALE GENOMIC DNA]</scope>
    <source>
        <strain evidence="2">cv. CVL-1</strain>
        <tissue evidence="1">Whole seedling</tissue>
    </source>
</reference>
<dbReference type="EMBL" id="AWWV01004866">
    <property type="protein sequence ID" value="OMP06569.1"/>
    <property type="molecule type" value="Genomic_DNA"/>
</dbReference>
<gene>
    <name evidence="1" type="ORF">CCACVL1_01505</name>
</gene>
<proteinExistence type="predicted"/>
<dbReference type="Proteomes" id="UP000188268">
    <property type="component" value="Unassembled WGS sequence"/>
</dbReference>